<organism evidence="3 4">
    <name type="scientific">Didymodactylos carnosus</name>
    <dbReference type="NCBI Taxonomy" id="1234261"/>
    <lineage>
        <taxon>Eukaryota</taxon>
        <taxon>Metazoa</taxon>
        <taxon>Spiralia</taxon>
        <taxon>Gnathifera</taxon>
        <taxon>Rotifera</taxon>
        <taxon>Eurotatoria</taxon>
        <taxon>Bdelloidea</taxon>
        <taxon>Philodinida</taxon>
        <taxon>Philodinidae</taxon>
        <taxon>Didymodactylos</taxon>
    </lineage>
</organism>
<evidence type="ECO:0000313" key="3">
    <source>
        <dbReference type="EMBL" id="CAF4553935.1"/>
    </source>
</evidence>
<feature type="non-terminal residue" evidence="3">
    <location>
        <position position="1"/>
    </location>
</feature>
<proteinExistence type="predicted"/>
<dbReference type="EMBL" id="CAJOBA010111230">
    <property type="protein sequence ID" value="CAF4553935.1"/>
    <property type="molecule type" value="Genomic_DNA"/>
</dbReference>
<gene>
    <name evidence="2" type="ORF">OVA965_LOCUS45838</name>
    <name evidence="3" type="ORF">TMI583_LOCUS49733</name>
</gene>
<feature type="region of interest" description="Disordered" evidence="1">
    <location>
        <begin position="1"/>
        <end position="26"/>
    </location>
</feature>
<evidence type="ECO:0000313" key="2">
    <source>
        <dbReference type="EMBL" id="CAF1674234.1"/>
    </source>
</evidence>
<evidence type="ECO:0000313" key="4">
    <source>
        <dbReference type="Proteomes" id="UP000682733"/>
    </source>
</evidence>
<sequence length="61" mass="6817">QTTEPTPNSSKGDDQQQQGSDDENEYVAPIDFTSKLILLNIADLFTLRSQEGSKKYLLTLL</sequence>
<reference evidence="3" key="1">
    <citation type="submission" date="2021-02" db="EMBL/GenBank/DDBJ databases">
        <authorList>
            <person name="Nowell W R."/>
        </authorList>
    </citation>
    <scope>NUCLEOTIDE SEQUENCE</scope>
</reference>
<name>A0A8S2YGL7_9BILA</name>
<evidence type="ECO:0000256" key="1">
    <source>
        <dbReference type="SAM" id="MobiDB-lite"/>
    </source>
</evidence>
<dbReference type="AlphaFoldDB" id="A0A8S2YGL7"/>
<dbReference type="Proteomes" id="UP000682733">
    <property type="component" value="Unassembled WGS sequence"/>
</dbReference>
<dbReference type="EMBL" id="CAJNOK010076161">
    <property type="protein sequence ID" value="CAF1674234.1"/>
    <property type="molecule type" value="Genomic_DNA"/>
</dbReference>
<protein>
    <submittedName>
        <fullName evidence="3">Uncharacterized protein</fullName>
    </submittedName>
</protein>
<comment type="caution">
    <text evidence="3">The sequence shown here is derived from an EMBL/GenBank/DDBJ whole genome shotgun (WGS) entry which is preliminary data.</text>
</comment>
<dbReference type="Proteomes" id="UP000677228">
    <property type="component" value="Unassembled WGS sequence"/>
</dbReference>
<accession>A0A8S2YGL7</accession>